<dbReference type="PANTHER" id="PTHR38436">
    <property type="entry name" value="POLYKETIDE CYCLASE SNOAL-LIKE DOMAIN"/>
    <property type="match status" value="1"/>
</dbReference>
<dbReference type="InterPro" id="IPR032710">
    <property type="entry name" value="NTF2-like_dom_sf"/>
</dbReference>
<dbReference type="InterPro" id="IPR009959">
    <property type="entry name" value="Cyclase_SnoaL-like"/>
</dbReference>
<dbReference type="Pfam" id="PF12680">
    <property type="entry name" value="SnoaL_2"/>
    <property type="match status" value="1"/>
</dbReference>
<feature type="region of interest" description="Disordered" evidence="1">
    <location>
        <begin position="144"/>
        <end position="172"/>
    </location>
</feature>
<proteinExistence type="predicted"/>
<dbReference type="Gene3D" id="3.10.450.50">
    <property type="match status" value="1"/>
</dbReference>
<dbReference type="SUPFAM" id="SSF54427">
    <property type="entry name" value="NTF2-like"/>
    <property type="match status" value="1"/>
</dbReference>
<keyword evidence="4" id="KW-1185">Reference proteome</keyword>
<gene>
    <name evidence="3" type="ORF">FED44_23745</name>
</gene>
<comment type="caution">
    <text evidence="3">The sequence shown here is derived from an EMBL/GenBank/DDBJ whole genome shotgun (WGS) entry which is preliminary data.</text>
</comment>
<dbReference type="OrthoDB" id="3542814at2"/>
<evidence type="ECO:0000259" key="2">
    <source>
        <dbReference type="Pfam" id="PF12680"/>
    </source>
</evidence>
<protein>
    <submittedName>
        <fullName evidence="3">Nuclear transport factor 2 family protein</fullName>
    </submittedName>
</protein>
<feature type="domain" description="SnoaL-like" evidence="2">
    <location>
        <begin position="10"/>
        <end position="119"/>
    </location>
</feature>
<evidence type="ECO:0000313" key="3">
    <source>
        <dbReference type="EMBL" id="TLP56332.1"/>
    </source>
</evidence>
<evidence type="ECO:0000313" key="4">
    <source>
        <dbReference type="Proteomes" id="UP000309033"/>
    </source>
</evidence>
<dbReference type="PANTHER" id="PTHR38436:SF1">
    <property type="entry name" value="ESTER CYCLASE"/>
    <property type="match status" value="1"/>
</dbReference>
<organism evidence="3 4">
    <name type="scientific">Microbispora triticiradicis</name>
    <dbReference type="NCBI Taxonomy" id="2200763"/>
    <lineage>
        <taxon>Bacteria</taxon>
        <taxon>Bacillati</taxon>
        <taxon>Actinomycetota</taxon>
        <taxon>Actinomycetes</taxon>
        <taxon>Streptosporangiales</taxon>
        <taxon>Streptosporangiaceae</taxon>
        <taxon>Microbispora</taxon>
    </lineage>
</organism>
<dbReference type="AlphaFoldDB" id="A0A5R8YS52"/>
<sequence length="186" mass="20696">MPDPREIHDAFAEALCTHDKRRLLDCFHADAVLVTPVGVVEGHEQIEWYFGQFFSTVPDLTTRVITISVCGDTVSVEWVTSGTQTGEMLLPDGTVIPGTGRPVFWRGCGMWSVEDGRFVTGRIYYDQLRAYMSLGCRLVQNKPRSATAAPDQEARPVPATHPSGQETRAEPRSNSIRRLLRGIFGM</sequence>
<accession>A0A5R8YS52</accession>
<dbReference type="GO" id="GO:0030638">
    <property type="term" value="P:polyketide metabolic process"/>
    <property type="evidence" value="ECO:0007669"/>
    <property type="project" value="InterPro"/>
</dbReference>
<name>A0A5R8YS52_9ACTN</name>
<dbReference type="EMBL" id="VANP01000009">
    <property type="protein sequence ID" value="TLP56332.1"/>
    <property type="molecule type" value="Genomic_DNA"/>
</dbReference>
<feature type="compositionally biased region" description="Polar residues" evidence="1">
    <location>
        <begin position="162"/>
        <end position="172"/>
    </location>
</feature>
<evidence type="ECO:0000256" key="1">
    <source>
        <dbReference type="SAM" id="MobiDB-lite"/>
    </source>
</evidence>
<dbReference type="InterPro" id="IPR037401">
    <property type="entry name" value="SnoaL-like"/>
</dbReference>
<dbReference type="Proteomes" id="UP000309033">
    <property type="component" value="Unassembled WGS sequence"/>
</dbReference>
<reference evidence="3" key="1">
    <citation type="submission" date="2019-05" db="EMBL/GenBank/DDBJ databases">
        <title>Isolation, diversity and antifungal activity of Actinobacteria from wheat.</title>
        <authorList>
            <person name="Yu B."/>
        </authorList>
    </citation>
    <scope>NUCLEOTIDE SEQUENCE [LARGE SCALE GENOMIC DNA]</scope>
    <source>
        <strain evidence="3">NEAU-HEGS1-5</strain>
    </source>
</reference>